<name>A0A699VIF6_TANCI</name>
<comment type="caution">
    <text evidence="1">The sequence shown here is derived from an EMBL/GenBank/DDBJ whole genome shotgun (WGS) entry which is preliminary data.</text>
</comment>
<accession>A0A699VIF6</accession>
<organism evidence="1">
    <name type="scientific">Tanacetum cinerariifolium</name>
    <name type="common">Dalmatian daisy</name>
    <name type="synonym">Chrysanthemum cinerariifolium</name>
    <dbReference type="NCBI Taxonomy" id="118510"/>
    <lineage>
        <taxon>Eukaryota</taxon>
        <taxon>Viridiplantae</taxon>
        <taxon>Streptophyta</taxon>
        <taxon>Embryophyta</taxon>
        <taxon>Tracheophyta</taxon>
        <taxon>Spermatophyta</taxon>
        <taxon>Magnoliopsida</taxon>
        <taxon>eudicotyledons</taxon>
        <taxon>Gunneridae</taxon>
        <taxon>Pentapetalae</taxon>
        <taxon>asterids</taxon>
        <taxon>campanulids</taxon>
        <taxon>Asterales</taxon>
        <taxon>Asteraceae</taxon>
        <taxon>Asteroideae</taxon>
        <taxon>Anthemideae</taxon>
        <taxon>Anthemidinae</taxon>
        <taxon>Tanacetum</taxon>
    </lineage>
</organism>
<proteinExistence type="predicted"/>
<dbReference type="AlphaFoldDB" id="A0A699VIF6"/>
<protein>
    <submittedName>
        <fullName evidence="1">Uncharacterized protein</fullName>
    </submittedName>
</protein>
<feature type="non-terminal residue" evidence="1">
    <location>
        <position position="58"/>
    </location>
</feature>
<reference evidence="1" key="1">
    <citation type="journal article" date="2019" name="Sci. Rep.">
        <title>Draft genome of Tanacetum cinerariifolium, the natural source of mosquito coil.</title>
        <authorList>
            <person name="Yamashiro T."/>
            <person name="Shiraishi A."/>
            <person name="Satake H."/>
            <person name="Nakayama K."/>
        </authorList>
    </citation>
    <scope>NUCLEOTIDE SEQUENCE</scope>
</reference>
<evidence type="ECO:0000313" key="1">
    <source>
        <dbReference type="EMBL" id="GFD35305.1"/>
    </source>
</evidence>
<gene>
    <name evidence="1" type="ORF">Tci_907274</name>
</gene>
<sequence>YFKDKMLSMEGKEKRAVLDAEAEAFLADVECTTPYDQPLAITTTNIFEVSHEDAYDSD</sequence>
<dbReference type="EMBL" id="BKCJ011457117">
    <property type="protein sequence ID" value="GFD35305.1"/>
    <property type="molecule type" value="Genomic_DNA"/>
</dbReference>
<feature type="non-terminal residue" evidence="1">
    <location>
        <position position="1"/>
    </location>
</feature>